<evidence type="ECO:0000256" key="2">
    <source>
        <dbReference type="ARBA" id="ARBA00023157"/>
    </source>
</evidence>
<dbReference type="PANTHER" id="PTHR24251">
    <property type="entry name" value="OVOCHYMASE-RELATED"/>
    <property type="match status" value="1"/>
</dbReference>
<keyword evidence="1" id="KW-0677">Repeat</keyword>
<reference evidence="8" key="1">
    <citation type="submission" date="2022-11" db="UniProtKB">
        <authorList>
            <consortium name="WormBaseParasite"/>
        </authorList>
    </citation>
    <scope>IDENTIFICATION</scope>
</reference>
<feature type="compositionally biased region" description="Low complexity" evidence="4">
    <location>
        <begin position="578"/>
        <end position="590"/>
    </location>
</feature>
<sequence>MFLRGLILIVFWGHSIVADQQVIVCNETSADAPIPVSVGDRIALETQNYPDGYPNVSCGVILRPENDVIISVVFEYFLLYPNDTLIFANSANETFASLSGNEWMNQRNFLFTMVPRQDADERLHLNLIVQDAVQFGGFRAWVIGYDKMNSSANSNCGTNITLNAGESYIYLPPPSPAVQEFNSSNYCLTTVAPADPHIRFRAIVNYLDMNKDDMIYVYDGPNYDAWLADMTERSYSRITEIIKNARLPIQFQLYQREPSFNQSSYFIIVQAYFNNEPTCPDSERKINLVGEGNLTEPFYITTTEDNFTTNYKNNLKCSWTVRVPYPVEYAIAVWFRVFQTEEGIDQLEITHSNPFERVRYSGALVAKNGVPLQNENTPPLLFTSSNVDFSFTSDYIRTGIGMRLEVRALPINFSPISRDPVNIVDAINFTTPGYPYAYGRNQDVEWRFDGGKGYVLSFKIINENAGDMLFDSKRNASLTIYNGPFDASSELKSFNKFTKNESDQGEVYREIRTTQQYLIVRFTTEQYRVADNPSENMGISFTVDRMLDDGSESSPSSLASTTPGAGTESTQPGEGSATPPTTTNTGIPSITTITATTTTEGNKDRGNSAQSHFPDCIAVIMAMMFLISSITVHCC</sequence>
<dbReference type="SUPFAM" id="SSF49854">
    <property type="entry name" value="Spermadhesin, CUB domain"/>
    <property type="match status" value="2"/>
</dbReference>
<dbReference type="PROSITE" id="PS01180">
    <property type="entry name" value="CUB"/>
    <property type="match status" value="1"/>
</dbReference>
<feature type="signal peptide" evidence="5">
    <location>
        <begin position="1"/>
        <end position="18"/>
    </location>
</feature>
<dbReference type="WBParaSite" id="PSAMB.scaffold269size60014.g4093.t1">
    <property type="protein sequence ID" value="PSAMB.scaffold269size60014.g4093.t1"/>
    <property type="gene ID" value="PSAMB.scaffold269size60014.g4093"/>
</dbReference>
<evidence type="ECO:0000256" key="3">
    <source>
        <dbReference type="PROSITE-ProRule" id="PRU00059"/>
    </source>
</evidence>
<evidence type="ECO:0000256" key="4">
    <source>
        <dbReference type="SAM" id="MobiDB-lite"/>
    </source>
</evidence>
<feature type="region of interest" description="Disordered" evidence="4">
    <location>
        <begin position="550"/>
        <end position="590"/>
    </location>
</feature>
<evidence type="ECO:0000313" key="8">
    <source>
        <dbReference type="WBParaSite" id="PSAMB.scaffold269size60014.g4093.t1"/>
    </source>
</evidence>
<dbReference type="InterPro" id="IPR035914">
    <property type="entry name" value="Sperma_CUB_dom_sf"/>
</dbReference>
<feature type="domain" description="CUB" evidence="6">
    <location>
        <begin position="279"/>
        <end position="409"/>
    </location>
</feature>
<evidence type="ECO:0000313" key="7">
    <source>
        <dbReference type="Proteomes" id="UP000887566"/>
    </source>
</evidence>
<name>A0A914VZ47_9BILA</name>
<evidence type="ECO:0000256" key="1">
    <source>
        <dbReference type="ARBA" id="ARBA00022737"/>
    </source>
</evidence>
<evidence type="ECO:0000259" key="6">
    <source>
        <dbReference type="PROSITE" id="PS01180"/>
    </source>
</evidence>
<dbReference type="InterPro" id="IPR000859">
    <property type="entry name" value="CUB_dom"/>
</dbReference>
<dbReference type="Proteomes" id="UP000887566">
    <property type="component" value="Unplaced"/>
</dbReference>
<feature type="chain" id="PRO_5037816959" evidence="5">
    <location>
        <begin position="19"/>
        <end position="635"/>
    </location>
</feature>
<organism evidence="7 8">
    <name type="scientific">Plectus sambesii</name>
    <dbReference type="NCBI Taxonomy" id="2011161"/>
    <lineage>
        <taxon>Eukaryota</taxon>
        <taxon>Metazoa</taxon>
        <taxon>Ecdysozoa</taxon>
        <taxon>Nematoda</taxon>
        <taxon>Chromadorea</taxon>
        <taxon>Plectida</taxon>
        <taxon>Plectina</taxon>
        <taxon>Plectoidea</taxon>
        <taxon>Plectidae</taxon>
        <taxon>Plectus</taxon>
    </lineage>
</organism>
<keyword evidence="7" id="KW-1185">Reference proteome</keyword>
<keyword evidence="5" id="KW-0732">Signal</keyword>
<accession>A0A914VZ47</accession>
<evidence type="ECO:0000256" key="5">
    <source>
        <dbReference type="SAM" id="SignalP"/>
    </source>
</evidence>
<proteinExistence type="predicted"/>
<keyword evidence="2" id="KW-1015">Disulfide bond</keyword>
<dbReference type="AlphaFoldDB" id="A0A914VZ47"/>
<protein>
    <submittedName>
        <fullName evidence="8">CUB domain-containing protein</fullName>
    </submittedName>
</protein>
<feature type="compositionally biased region" description="Low complexity" evidence="4">
    <location>
        <begin position="552"/>
        <end position="565"/>
    </location>
</feature>
<comment type="caution">
    <text evidence="3">Lacks conserved residue(s) required for the propagation of feature annotation.</text>
</comment>
<dbReference type="Gene3D" id="2.60.120.290">
    <property type="entry name" value="Spermadhesin, CUB domain"/>
    <property type="match status" value="2"/>
</dbReference>
<dbReference type="SMART" id="SM00042">
    <property type="entry name" value="CUB"/>
    <property type="match status" value="1"/>
</dbReference>